<dbReference type="GeneID" id="41357032"/>
<evidence type="ECO:0000256" key="3">
    <source>
        <dbReference type="ARBA" id="ARBA00023163"/>
    </source>
</evidence>
<sequence>MPAIVIAPTYTPSLGAFVSYVNSDIVEQLRDLRCVLEAQLAVEACDILTKNQLDSLYENVALWEMYIKRGDEEKIFTLDKEFHGSLYKMCGKTVWYNLVESMAPHFDRTTILSFRCKETGRILKDHGELVSAIEKKDKEKAAHISQRHMSRYSENIDAIRKMFPEYFND</sequence>
<dbReference type="SUPFAM" id="SSF48008">
    <property type="entry name" value="GntR ligand-binding domain-like"/>
    <property type="match status" value="1"/>
</dbReference>
<dbReference type="Gene3D" id="1.20.120.530">
    <property type="entry name" value="GntR ligand-binding domain-like"/>
    <property type="match status" value="1"/>
</dbReference>
<dbReference type="GO" id="GO:0003677">
    <property type="term" value="F:DNA binding"/>
    <property type="evidence" value="ECO:0007669"/>
    <property type="project" value="UniProtKB-KW"/>
</dbReference>
<protein>
    <recommendedName>
        <fullName evidence="4">GntR C-terminal domain-containing protein</fullName>
    </recommendedName>
</protein>
<dbReference type="InterPro" id="IPR008920">
    <property type="entry name" value="TF_FadR/GntR_C"/>
</dbReference>
<evidence type="ECO:0000256" key="1">
    <source>
        <dbReference type="ARBA" id="ARBA00023015"/>
    </source>
</evidence>
<dbReference type="EMBL" id="CP001106">
    <property type="protein sequence ID" value="ACR73440.1"/>
    <property type="molecule type" value="Genomic_DNA"/>
</dbReference>
<dbReference type="Pfam" id="PF07729">
    <property type="entry name" value="FCD"/>
    <property type="match status" value="1"/>
</dbReference>
<dbReference type="InterPro" id="IPR011711">
    <property type="entry name" value="GntR_C"/>
</dbReference>
<name>C4Z648_LACE2</name>
<dbReference type="SMART" id="SM00895">
    <property type="entry name" value="FCD"/>
    <property type="match status" value="1"/>
</dbReference>
<keyword evidence="5" id="KW-0614">Plasmid</keyword>
<keyword evidence="3" id="KW-0804">Transcription</keyword>
<keyword evidence="6" id="KW-1185">Reference proteome</keyword>
<evidence type="ECO:0000313" key="6">
    <source>
        <dbReference type="Proteomes" id="UP000001476"/>
    </source>
</evidence>
<feature type="domain" description="GntR C-terminal" evidence="4">
    <location>
        <begin position="28"/>
        <end position="151"/>
    </location>
</feature>
<dbReference type="Proteomes" id="UP000001476">
    <property type="component" value="Plasmid pEubeli2"/>
</dbReference>
<keyword evidence="2" id="KW-0238">DNA-binding</keyword>
<dbReference type="AlphaFoldDB" id="C4Z648"/>
<evidence type="ECO:0000259" key="4">
    <source>
        <dbReference type="SMART" id="SM00895"/>
    </source>
</evidence>
<accession>C4Z648</accession>
<dbReference type="KEGG" id="eel:EUBELI_20295"/>
<dbReference type="PANTHER" id="PTHR43537">
    <property type="entry name" value="TRANSCRIPTIONAL REGULATOR, GNTR FAMILY"/>
    <property type="match status" value="1"/>
</dbReference>
<proteinExistence type="predicted"/>
<organism evidence="5 6">
    <name type="scientific">Lachnospira eligens (strain ATCC 27750 / DSM 3376 / VPI C15-48 / C15-B4)</name>
    <name type="common">Eubacterium eligens</name>
    <dbReference type="NCBI Taxonomy" id="515620"/>
    <lineage>
        <taxon>Bacteria</taxon>
        <taxon>Bacillati</taxon>
        <taxon>Bacillota</taxon>
        <taxon>Clostridia</taxon>
        <taxon>Lachnospirales</taxon>
        <taxon>Lachnospiraceae</taxon>
        <taxon>Lachnospira</taxon>
    </lineage>
</organism>
<gene>
    <name evidence="5" type="ordered locus">EUBELI_20295</name>
</gene>
<keyword evidence="1" id="KW-0805">Transcription regulation</keyword>
<evidence type="ECO:0000256" key="2">
    <source>
        <dbReference type="ARBA" id="ARBA00023125"/>
    </source>
</evidence>
<dbReference type="PANTHER" id="PTHR43537:SF41">
    <property type="entry name" value="TRANSCRIPTIONAL REGULATORY PROTEIN"/>
    <property type="match status" value="1"/>
</dbReference>
<reference evidence="5 6" key="1">
    <citation type="journal article" date="2009" name="Proc. Natl. Acad. Sci. U.S.A.">
        <title>Characterizing a model human gut microbiota composed of members of its two dominant bacterial phyla.</title>
        <authorList>
            <person name="Mahowald M.A."/>
            <person name="Rey F.E."/>
            <person name="Seedorf H."/>
            <person name="Turnbaugh P.J."/>
            <person name="Fulton R.S."/>
            <person name="Wollam A."/>
            <person name="Shah N."/>
            <person name="Wang C."/>
            <person name="Magrini V."/>
            <person name="Wilson R.K."/>
            <person name="Cantarel B.L."/>
            <person name="Coutinho P.M."/>
            <person name="Henrissat B."/>
            <person name="Crock L.W."/>
            <person name="Russell A."/>
            <person name="Verberkmoes N.C."/>
            <person name="Hettich R.L."/>
            <person name="Gordon J.I."/>
        </authorList>
    </citation>
    <scope>NUCLEOTIDE SEQUENCE [LARGE SCALE GENOMIC DNA]</scope>
    <source>
        <strain evidence="6">ATCC 27750 / DSM 3376 / VPI C15-48 / C15-B4</strain>
        <plasmid evidence="5">unnamed</plasmid>
    </source>
</reference>
<geneLocation type="plasmid" evidence="6">
    <name>pEubeli2</name>
</geneLocation>
<evidence type="ECO:0000313" key="5">
    <source>
        <dbReference type="EMBL" id="ACR73440.1"/>
    </source>
</evidence>
<dbReference type="HOGENOM" id="CLU_017584_5_2_9"/>
<dbReference type="eggNOG" id="COG1802">
    <property type="taxonomic scope" value="Bacteria"/>
</dbReference>
<dbReference type="RefSeq" id="WP_012740568.1">
    <property type="nucleotide sequence ID" value="NC_012780.1"/>
</dbReference>